<evidence type="ECO:0000256" key="2">
    <source>
        <dbReference type="ARBA" id="ARBA00012520"/>
    </source>
</evidence>
<dbReference type="PANTHER" id="PTHR12978:SF0">
    <property type="entry name" value="M7GPPPX DIPHOSPHATASE"/>
    <property type="match status" value="1"/>
</dbReference>
<comment type="similarity">
    <text evidence="1">Belongs to the HIT family.</text>
</comment>
<dbReference type="AlphaFoldDB" id="A0AAV2TJQ7"/>
<dbReference type="EC" id="3.6.1.59" evidence="2"/>
<feature type="active site" description="Nucleophile" evidence="7">
    <location>
        <position position="333"/>
    </location>
</feature>
<dbReference type="PANTHER" id="PTHR12978">
    <property type="entry name" value="HISTIDINE TRIAD HIT PROTEIN MEMBER"/>
    <property type="match status" value="1"/>
</dbReference>
<evidence type="ECO:0000256" key="7">
    <source>
        <dbReference type="PIRSR" id="PIRSR028973-1"/>
    </source>
</evidence>
<evidence type="ECO:0000256" key="6">
    <source>
        <dbReference type="ARBA" id="ARBA00048222"/>
    </source>
</evidence>
<dbReference type="GO" id="GO:0140932">
    <property type="term" value="F:5'-(N(7)-methyl 5'-triphosphoguanosine)-[mRNA] diphosphatase activity"/>
    <property type="evidence" value="ECO:0007669"/>
    <property type="project" value="UniProtKB-EC"/>
</dbReference>
<evidence type="ECO:0000256" key="8">
    <source>
        <dbReference type="SAM" id="MobiDB-lite"/>
    </source>
</evidence>
<comment type="caution">
    <text evidence="9">The sequence shown here is derived from an EMBL/GenBank/DDBJ whole genome shotgun (WGS) entry which is preliminary data.</text>
</comment>
<comment type="catalytic activity">
    <reaction evidence="6">
        <text>a 5'-end (N(7)-methyl 5'-triphosphoguanosine)-ribonucleoside in mRNA + H2O = N(7)-methyl-GMP + a 5'-end diphospho-ribonucleoside in mRNA + 2 H(+)</text>
        <dbReference type="Rhea" id="RHEA:65388"/>
        <dbReference type="Rhea" id="RHEA-COMP:17165"/>
        <dbReference type="Rhea" id="RHEA-COMP:17167"/>
        <dbReference type="ChEBI" id="CHEBI:15377"/>
        <dbReference type="ChEBI" id="CHEBI:15378"/>
        <dbReference type="ChEBI" id="CHEBI:58285"/>
        <dbReference type="ChEBI" id="CHEBI:156461"/>
        <dbReference type="ChEBI" id="CHEBI:167616"/>
        <dbReference type="EC" id="3.6.1.59"/>
    </reaction>
</comment>
<dbReference type="EMBL" id="CAXLJL010000334">
    <property type="protein sequence ID" value="CAL5136592.1"/>
    <property type="molecule type" value="Genomic_DNA"/>
</dbReference>
<evidence type="ECO:0000313" key="10">
    <source>
        <dbReference type="Proteomes" id="UP001497525"/>
    </source>
</evidence>
<feature type="region of interest" description="Disordered" evidence="8">
    <location>
        <begin position="1"/>
        <end position="50"/>
    </location>
</feature>
<protein>
    <recommendedName>
        <fullName evidence="3">m7GpppX diphosphatase</fullName>
        <ecNumber evidence="2">3.6.1.59</ecNumber>
    </recommendedName>
    <alternativeName>
        <fullName evidence="5">Decapping scavenger enzyme</fullName>
    </alternativeName>
    <alternativeName>
        <fullName evidence="4">Scavenger mRNA-decapping enzyme DcpS</fullName>
    </alternativeName>
</protein>
<dbReference type="InterPro" id="IPR008594">
    <property type="entry name" value="DcpS/DCS2"/>
</dbReference>
<sequence length="406" mass="45284">MSDLVSQSSFSAGTDTPPMPPKKRPRLHETDTNGGPNDKPESKKDSPISSFCPKKMRLVSVLGNDTRTKRLILHTRCEDTPDKEAIVILQKSAFPSDAKILQESKVVRNVVDSNSTVDNVEDAPSEAADSAGFPVWDAKSILTNDVYHRLLVTKGLESVNGIDMTVIHPAEPHHFKRYVSAGRRIIQETPEMYYSAIIPFLSEQPRDLSWVDNILAGTAEQDRVLFADPDPVLGFTLVLDYRWNGQRLQELHCLGISRDPNLTCLRDLRSVHIPMLKRILMEGRKQLTAKYCGGSTQSSNNANNASANEETSQLNENQIMAYLHYPPTFYRLHVHFVHVDVGDDGGTRTGRAHLLDEVIRNLEIDGEFYSKRVMTIYLHDNSPMLAALNAVSKDEANAVGSATVHK</sequence>
<gene>
    <name evidence="9" type="ORF">CDAUBV1_LOCUS10723</name>
</gene>
<evidence type="ECO:0000256" key="1">
    <source>
        <dbReference type="ARBA" id="ARBA00010208"/>
    </source>
</evidence>
<evidence type="ECO:0000256" key="4">
    <source>
        <dbReference type="ARBA" id="ARBA00029885"/>
    </source>
</evidence>
<feature type="compositionally biased region" description="Low complexity" evidence="8">
    <location>
        <begin position="295"/>
        <end position="311"/>
    </location>
</feature>
<dbReference type="Proteomes" id="UP001497525">
    <property type="component" value="Unassembled WGS sequence"/>
</dbReference>
<dbReference type="Gene3D" id="3.30.428.10">
    <property type="entry name" value="HIT-like"/>
    <property type="match status" value="1"/>
</dbReference>
<dbReference type="InterPro" id="IPR036265">
    <property type="entry name" value="HIT-like_sf"/>
</dbReference>
<dbReference type="GO" id="GO:0005634">
    <property type="term" value="C:nucleus"/>
    <property type="evidence" value="ECO:0007669"/>
    <property type="project" value="TreeGrafter"/>
</dbReference>
<evidence type="ECO:0000256" key="5">
    <source>
        <dbReference type="ARBA" id="ARBA00030609"/>
    </source>
</evidence>
<accession>A0AAV2TJQ7</accession>
<reference evidence="9" key="1">
    <citation type="submission" date="2024-06" db="EMBL/GenBank/DDBJ databases">
        <authorList>
            <person name="Liu X."/>
            <person name="Lenzi L."/>
            <person name="Haldenby T S."/>
            <person name="Uol C."/>
        </authorList>
    </citation>
    <scope>NUCLEOTIDE SEQUENCE</scope>
</reference>
<evidence type="ECO:0000313" key="9">
    <source>
        <dbReference type="EMBL" id="CAL5136592.1"/>
    </source>
</evidence>
<dbReference type="GO" id="GO:0000932">
    <property type="term" value="C:P-body"/>
    <property type="evidence" value="ECO:0007669"/>
    <property type="project" value="TreeGrafter"/>
</dbReference>
<evidence type="ECO:0000256" key="3">
    <source>
        <dbReference type="ARBA" id="ARBA00015636"/>
    </source>
</evidence>
<dbReference type="PIRSF" id="PIRSF028973">
    <property type="entry name" value="Scavenger_mRNA_decap_enz"/>
    <property type="match status" value="1"/>
</dbReference>
<dbReference type="Pfam" id="PF11969">
    <property type="entry name" value="DcpS_C"/>
    <property type="match status" value="1"/>
</dbReference>
<dbReference type="GO" id="GO:0000290">
    <property type="term" value="P:deadenylation-dependent decapping of nuclear-transcribed mRNA"/>
    <property type="evidence" value="ECO:0007669"/>
    <property type="project" value="InterPro"/>
</dbReference>
<feature type="compositionally biased region" description="Polar residues" evidence="8">
    <location>
        <begin position="1"/>
        <end position="14"/>
    </location>
</feature>
<dbReference type="Gene3D" id="3.30.200.40">
    <property type="entry name" value="Scavenger mRNA decapping enzyme, N-terminal domain"/>
    <property type="match status" value="1"/>
</dbReference>
<dbReference type="SUPFAM" id="SSF102860">
    <property type="entry name" value="mRNA decapping enzyme DcpS N-terminal domain"/>
    <property type="match status" value="1"/>
</dbReference>
<dbReference type="Pfam" id="PF05652">
    <property type="entry name" value="DcpS"/>
    <property type="match status" value="1"/>
</dbReference>
<feature type="region of interest" description="Disordered" evidence="8">
    <location>
        <begin position="291"/>
        <end position="311"/>
    </location>
</feature>
<name>A0AAV2TJQ7_CALDB</name>
<organism evidence="9 10">
    <name type="scientific">Calicophoron daubneyi</name>
    <name type="common">Rumen fluke</name>
    <name type="synonym">Paramphistomum daubneyi</name>
    <dbReference type="NCBI Taxonomy" id="300641"/>
    <lineage>
        <taxon>Eukaryota</taxon>
        <taxon>Metazoa</taxon>
        <taxon>Spiralia</taxon>
        <taxon>Lophotrochozoa</taxon>
        <taxon>Platyhelminthes</taxon>
        <taxon>Trematoda</taxon>
        <taxon>Digenea</taxon>
        <taxon>Plagiorchiida</taxon>
        <taxon>Pronocephalata</taxon>
        <taxon>Paramphistomoidea</taxon>
        <taxon>Paramphistomidae</taxon>
        <taxon>Calicophoron</taxon>
    </lineage>
</organism>
<dbReference type="SUPFAM" id="SSF54197">
    <property type="entry name" value="HIT-like"/>
    <property type="match status" value="1"/>
</dbReference>
<proteinExistence type="inferred from homology"/>
<dbReference type="InterPro" id="IPR011145">
    <property type="entry name" value="Scavenger_mRNA_decap_enz_N"/>
</dbReference>
<dbReference type="GO" id="GO:0000340">
    <property type="term" value="F:RNA 7-methylguanosine cap binding"/>
    <property type="evidence" value="ECO:0007669"/>
    <property type="project" value="TreeGrafter"/>
</dbReference>